<feature type="transmembrane region" description="Helical" evidence="4">
    <location>
        <begin position="75"/>
        <end position="93"/>
    </location>
</feature>
<feature type="transmembrane region" description="Helical" evidence="4">
    <location>
        <begin position="99"/>
        <end position="119"/>
    </location>
</feature>
<dbReference type="PANTHER" id="PTHR23521:SF3">
    <property type="entry name" value="MFS TRANSPORTER"/>
    <property type="match status" value="1"/>
</dbReference>
<dbReference type="EMBL" id="CP129970">
    <property type="protein sequence ID" value="WMN07841.1"/>
    <property type="molecule type" value="Genomic_DNA"/>
</dbReference>
<dbReference type="RefSeq" id="WP_308358119.1">
    <property type="nucleotide sequence ID" value="NZ_CP129970.2"/>
</dbReference>
<feature type="transmembrane region" description="Helical" evidence="4">
    <location>
        <begin position="280"/>
        <end position="299"/>
    </location>
</feature>
<evidence type="ECO:0000256" key="3">
    <source>
        <dbReference type="ARBA" id="ARBA00023136"/>
    </source>
</evidence>
<feature type="transmembrane region" description="Helical" evidence="4">
    <location>
        <begin position="50"/>
        <end position="68"/>
    </location>
</feature>
<feature type="transmembrane region" description="Helical" evidence="4">
    <location>
        <begin position="339"/>
        <end position="362"/>
    </location>
</feature>
<keyword evidence="2 4" id="KW-1133">Transmembrane helix</keyword>
<evidence type="ECO:0000313" key="7">
    <source>
        <dbReference type="Proteomes" id="UP001244443"/>
    </source>
</evidence>
<keyword evidence="7" id="KW-1185">Reference proteome</keyword>
<name>A0AA51N7R3_9BACT</name>
<dbReference type="AlphaFoldDB" id="A0AA51N7R3"/>
<keyword evidence="1 4" id="KW-0812">Transmembrane</keyword>
<dbReference type="GO" id="GO:0022857">
    <property type="term" value="F:transmembrane transporter activity"/>
    <property type="evidence" value="ECO:0007669"/>
    <property type="project" value="InterPro"/>
</dbReference>
<evidence type="ECO:0000259" key="5">
    <source>
        <dbReference type="PROSITE" id="PS50850"/>
    </source>
</evidence>
<reference evidence="6" key="1">
    <citation type="submission" date="2023-08" db="EMBL/GenBank/DDBJ databases">
        <title>Comparative genomics and taxonomic characterization of three novel marine species of genus Marivirga.</title>
        <authorList>
            <person name="Muhammad N."/>
            <person name="Kim S.-G."/>
        </authorList>
    </citation>
    <scope>NUCLEOTIDE SEQUENCE [LARGE SCALE GENOMIC DNA]</scope>
    <source>
        <strain evidence="6">ABR2-2</strain>
    </source>
</reference>
<feature type="domain" description="Major facilitator superfamily (MFS) profile" evidence="5">
    <location>
        <begin position="1"/>
        <end position="389"/>
    </location>
</feature>
<dbReference type="InterPro" id="IPR020846">
    <property type="entry name" value="MFS_dom"/>
</dbReference>
<feature type="transmembrane region" description="Helical" evidence="4">
    <location>
        <begin position="305"/>
        <end position="327"/>
    </location>
</feature>
<sequence>MKNPPPYVLPIVVFSQFCCTSLWFAGNAVMPDLLLNFNLAPTALGNLTSAVQFGFISGTLVFAILSIADRFSPSKVFFVCAIIGSLFNLGAVWEENTLVSLISSRFATGFFLAGIYPVGMKIASDYFEKGLGKSLGFLVGALVLGTAFPHLLNLFTQDIQWEFVLYFTSSLAFVGGLLMFFLADGPNRRRSQRPDFTAFFQVFKKKEFRASAFGYFGHMWELYAFWAFVPIFLGVYQGFHKTVEFNISLMSFIIIGVGSIACISGGYISESLGTKKTAAWSLSLSGLCCLISPIAVMYFNPALFIGFLIFWGMVVIADSPLFSTLVATHAPAENKGTALTIVNSIGFAITIMSIQLLNILRIELRPEYLFSILAIGPVLGLYFLNSKNPLISN</sequence>
<feature type="transmembrane region" description="Helical" evidence="4">
    <location>
        <begin position="7"/>
        <end position="30"/>
    </location>
</feature>
<dbReference type="SUPFAM" id="SSF103473">
    <property type="entry name" value="MFS general substrate transporter"/>
    <property type="match status" value="1"/>
</dbReference>
<dbReference type="InterPro" id="IPR036259">
    <property type="entry name" value="MFS_trans_sf"/>
</dbReference>
<feature type="transmembrane region" description="Helical" evidence="4">
    <location>
        <begin position="213"/>
        <end position="235"/>
    </location>
</feature>
<feature type="transmembrane region" description="Helical" evidence="4">
    <location>
        <begin position="247"/>
        <end position="268"/>
    </location>
</feature>
<organism evidence="6 7">
    <name type="scientific">Marivirga arenosa</name>
    <dbReference type="NCBI Taxonomy" id="3059076"/>
    <lineage>
        <taxon>Bacteria</taxon>
        <taxon>Pseudomonadati</taxon>
        <taxon>Bacteroidota</taxon>
        <taxon>Cytophagia</taxon>
        <taxon>Cytophagales</taxon>
        <taxon>Marivirgaceae</taxon>
        <taxon>Marivirga</taxon>
    </lineage>
</organism>
<dbReference type="Proteomes" id="UP001244443">
    <property type="component" value="Chromosome"/>
</dbReference>
<gene>
    <name evidence="6" type="ORF">QYS48_30050</name>
</gene>
<dbReference type="PROSITE" id="PS50850">
    <property type="entry name" value="MFS"/>
    <property type="match status" value="1"/>
</dbReference>
<dbReference type="GO" id="GO:0005886">
    <property type="term" value="C:plasma membrane"/>
    <property type="evidence" value="ECO:0007669"/>
    <property type="project" value="TreeGrafter"/>
</dbReference>
<dbReference type="InterPro" id="IPR011701">
    <property type="entry name" value="MFS"/>
</dbReference>
<evidence type="ECO:0000256" key="4">
    <source>
        <dbReference type="SAM" id="Phobius"/>
    </source>
</evidence>
<dbReference type="Gene3D" id="1.20.1250.20">
    <property type="entry name" value="MFS general substrate transporter like domains"/>
    <property type="match status" value="1"/>
</dbReference>
<feature type="transmembrane region" description="Helical" evidence="4">
    <location>
        <begin position="131"/>
        <end position="151"/>
    </location>
</feature>
<accession>A0AA51N7R3</accession>
<keyword evidence="3 4" id="KW-0472">Membrane</keyword>
<feature type="transmembrane region" description="Helical" evidence="4">
    <location>
        <begin position="368"/>
        <end position="384"/>
    </location>
</feature>
<evidence type="ECO:0000256" key="1">
    <source>
        <dbReference type="ARBA" id="ARBA00022692"/>
    </source>
</evidence>
<dbReference type="Pfam" id="PF07690">
    <property type="entry name" value="MFS_1"/>
    <property type="match status" value="1"/>
</dbReference>
<protein>
    <submittedName>
        <fullName evidence="6">MFS transporter</fullName>
    </submittedName>
</protein>
<evidence type="ECO:0000256" key="2">
    <source>
        <dbReference type="ARBA" id="ARBA00022989"/>
    </source>
</evidence>
<evidence type="ECO:0000313" key="6">
    <source>
        <dbReference type="EMBL" id="WMN07841.1"/>
    </source>
</evidence>
<feature type="transmembrane region" description="Helical" evidence="4">
    <location>
        <begin position="163"/>
        <end position="183"/>
    </location>
</feature>
<proteinExistence type="predicted"/>
<dbReference type="PANTHER" id="PTHR23521">
    <property type="entry name" value="TRANSPORTER MFS SUPERFAMILY"/>
    <property type="match status" value="1"/>
</dbReference>